<protein>
    <submittedName>
        <fullName evidence="9">ABC transporter permease</fullName>
    </submittedName>
</protein>
<dbReference type="CDD" id="cd06550">
    <property type="entry name" value="TM_ABC_iron-siderophores_like"/>
    <property type="match status" value="1"/>
</dbReference>
<dbReference type="InterPro" id="IPR037294">
    <property type="entry name" value="ABC_BtuC-like"/>
</dbReference>
<keyword evidence="3" id="KW-0813">Transport</keyword>
<keyword evidence="7 8" id="KW-0472">Membrane</keyword>
<evidence type="ECO:0000256" key="8">
    <source>
        <dbReference type="SAM" id="Phobius"/>
    </source>
</evidence>
<feature type="transmembrane region" description="Helical" evidence="8">
    <location>
        <begin position="76"/>
        <end position="96"/>
    </location>
</feature>
<dbReference type="GO" id="GO:0005886">
    <property type="term" value="C:plasma membrane"/>
    <property type="evidence" value="ECO:0007669"/>
    <property type="project" value="UniProtKB-SubCell"/>
</dbReference>
<dbReference type="GO" id="GO:0022857">
    <property type="term" value="F:transmembrane transporter activity"/>
    <property type="evidence" value="ECO:0007669"/>
    <property type="project" value="InterPro"/>
</dbReference>
<reference evidence="9 10" key="1">
    <citation type="submission" date="2016-04" db="EMBL/GenBank/DDBJ databases">
        <title>Complete genome sequence and analysis of deep-sea sediment isolate, Amycolatopsis sp. WP1.</title>
        <authorList>
            <person name="Wang H."/>
            <person name="Chen S."/>
            <person name="Wu Q."/>
        </authorList>
    </citation>
    <scope>NUCLEOTIDE SEQUENCE [LARGE SCALE GENOMIC DNA]</scope>
    <source>
        <strain evidence="9 10">WP1</strain>
    </source>
</reference>
<dbReference type="PANTHER" id="PTHR30472:SF1">
    <property type="entry name" value="FE(3+) DICITRATE TRANSPORT SYSTEM PERMEASE PROTEIN FECC-RELATED"/>
    <property type="match status" value="1"/>
</dbReference>
<dbReference type="KEGG" id="aab:A4R43_37860"/>
<keyword evidence="6 8" id="KW-1133">Transmembrane helix</keyword>
<dbReference type="Pfam" id="PF01032">
    <property type="entry name" value="FecCD"/>
    <property type="match status" value="1"/>
</dbReference>
<feature type="transmembrane region" description="Helical" evidence="8">
    <location>
        <begin position="135"/>
        <end position="154"/>
    </location>
</feature>
<dbReference type="EMBL" id="CP015163">
    <property type="protein sequence ID" value="AXB47517.1"/>
    <property type="molecule type" value="Genomic_DNA"/>
</dbReference>
<dbReference type="OrthoDB" id="9782305at2"/>
<evidence type="ECO:0000256" key="3">
    <source>
        <dbReference type="ARBA" id="ARBA00022448"/>
    </source>
</evidence>
<dbReference type="PANTHER" id="PTHR30472">
    <property type="entry name" value="FERRIC ENTEROBACTIN TRANSPORT SYSTEM PERMEASE PROTEIN"/>
    <property type="match status" value="1"/>
</dbReference>
<feature type="transmembrane region" description="Helical" evidence="8">
    <location>
        <begin position="108"/>
        <end position="129"/>
    </location>
</feature>
<proteinExistence type="inferred from homology"/>
<dbReference type="GO" id="GO:0033214">
    <property type="term" value="P:siderophore-iron import into cell"/>
    <property type="evidence" value="ECO:0007669"/>
    <property type="project" value="TreeGrafter"/>
</dbReference>
<evidence type="ECO:0000256" key="6">
    <source>
        <dbReference type="ARBA" id="ARBA00022989"/>
    </source>
</evidence>
<feature type="transmembrane region" description="Helical" evidence="8">
    <location>
        <begin position="269"/>
        <end position="289"/>
    </location>
</feature>
<sequence>MVVAPPAEEAAQLKPAGARTNLLRLAGILLALGVLGFVFVLSIAIGTKDIPLATAWHVLWNNDGSSEAVIIHELRIPRTLLGIVMGAAIGLSGSLMQALTRNPLADPGLFGVNLGAAAAIVIGIAFLGVTSIFGYVWFAFAGAAAASVVVYVLGSAGRSGSSPDRLVLAGAAVTAILFAFISAVVLLNVEVFNKFRFWNVGSLVGRGTDTLWQVLPFIVLGVVIALVLARPLNALALGDQAASALGANVTATRVAGAIAVTLLCGGATAAIGPIGFVGLAVPHAARLIVGPDHRWGLPYSMVLAAILLLGADVLGRTFDDTEEVQVGIMTAIVGAPVFIALCRRRKPARL</sequence>
<keyword evidence="10" id="KW-1185">Reference proteome</keyword>
<keyword evidence="4" id="KW-1003">Cell membrane</keyword>
<dbReference type="InterPro" id="IPR000522">
    <property type="entry name" value="ABC_transptr_permease_BtuC"/>
</dbReference>
<keyword evidence="5 8" id="KW-0812">Transmembrane</keyword>
<evidence type="ECO:0000256" key="2">
    <source>
        <dbReference type="ARBA" id="ARBA00007935"/>
    </source>
</evidence>
<dbReference type="AlphaFoldDB" id="A0A344LHJ3"/>
<comment type="similarity">
    <text evidence="2">Belongs to the binding-protein-dependent transport system permease family. FecCD subfamily.</text>
</comment>
<evidence type="ECO:0000313" key="9">
    <source>
        <dbReference type="EMBL" id="AXB47517.1"/>
    </source>
</evidence>
<gene>
    <name evidence="9" type="ORF">A4R43_37860</name>
</gene>
<dbReference type="SUPFAM" id="SSF81345">
    <property type="entry name" value="ABC transporter involved in vitamin B12 uptake, BtuC"/>
    <property type="match status" value="1"/>
</dbReference>
<evidence type="ECO:0000256" key="1">
    <source>
        <dbReference type="ARBA" id="ARBA00004651"/>
    </source>
</evidence>
<dbReference type="RefSeq" id="WP_113696572.1">
    <property type="nucleotide sequence ID" value="NZ_CP015163.1"/>
</dbReference>
<evidence type="ECO:0000256" key="4">
    <source>
        <dbReference type="ARBA" id="ARBA00022475"/>
    </source>
</evidence>
<feature type="transmembrane region" description="Helical" evidence="8">
    <location>
        <begin position="22"/>
        <end position="45"/>
    </location>
</feature>
<comment type="subcellular location">
    <subcellularLocation>
        <location evidence="1">Cell membrane</location>
        <topology evidence="1">Multi-pass membrane protein</topology>
    </subcellularLocation>
</comment>
<feature type="transmembrane region" description="Helical" evidence="8">
    <location>
        <begin position="166"/>
        <end position="191"/>
    </location>
</feature>
<feature type="transmembrane region" description="Helical" evidence="8">
    <location>
        <begin position="296"/>
        <end position="318"/>
    </location>
</feature>
<dbReference type="Proteomes" id="UP000250434">
    <property type="component" value="Chromosome"/>
</dbReference>
<feature type="transmembrane region" description="Helical" evidence="8">
    <location>
        <begin position="324"/>
        <end position="342"/>
    </location>
</feature>
<evidence type="ECO:0000256" key="5">
    <source>
        <dbReference type="ARBA" id="ARBA00022692"/>
    </source>
</evidence>
<evidence type="ECO:0000313" key="10">
    <source>
        <dbReference type="Proteomes" id="UP000250434"/>
    </source>
</evidence>
<evidence type="ECO:0000256" key="7">
    <source>
        <dbReference type="ARBA" id="ARBA00023136"/>
    </source>
</evidence>
<name>A0A344LHJ3_9PSEU</name>
<accession>A0A344LHJ3</accession>
<organism evidence="9 10">
    <name type="scientific">Amycolatopsis albispora</name>
    <dbReference type="NCBI Taxonomy" id="1804986"/>
    <lineage>
        <taxon>Bacteria</taxon>
        <taxon>Bacillati</taxon>
        <taxon>Actinomycetota</taxon>
        <taxon>Actinomycetes</taxon>
        <taxon>Pseudonocardiales</taxon>
        <taxon>Pseudonocardiaceae</taxon>
        <taxon>Amycolatopsis</taxon>
    </lineage>
</organism>
<dbReference type="FunFam" id="1.10.3470.10:FF:000001">
    <property type="entry name" value="Vitamin B12 ABC transporter permease BtuC"/>
    <property type="match status" value="1"/>
</dbReference>
<feature type="transmembrane region" description="Helical" evidence="8">
    <location>
        <begin position="211"/>
        <end position="229"/>
    </location>
</feature>
<dbReference type="Gene3D" id="1.10.3470.10">
    <property type="entry name" value="ABC transporter involved in vitamin B12 uptake, BtuC"/>
    <property type="match status" value="1"/>
</dbReference>